<protein>
    <submittedName>
        <fullName evidence="1">Uncharacterized protein</fullName>
    </submittedName>
</protein>
<dbReference type="EMBL" id="GDHC01015557">
    <property type="protein sequence ID" value="JAQ03072.1"/>
    <property type="molecule type" value="Transcribed_RNA"/>
</dbReference>
<gene>
    <name evidence="1" type="ORF">g.24940</name>
</gene>
<accession>A0A146L7C4</accession>
<sequence length="221" mass="24370">MTDKSCNDVAGHTKLPTLFSTSGVATKCAILTSLPHFLRGSARKLTSTDALQVVQALTNKDLIDCANEELLLCLVNALRTSVDVFTLRGFIATPDKQLPETIKADVKQRTLDSIVFYSALCLRHDTFASVQAAAAKLIDSLSRCVTGDGQGIYNIHAKRLLYRYGTSMPVGALRELVLNTGDSFLPSKLLKDMFVYHLSQVNFALRVVNELQYFQVLEQLL</sequence>
<evidence type="ECO:0000313" key="1">
    <source>
        <dbReference type="EMBL" id="JAQ03072.1"/>
    </source>
</evidence>
<name>A0A146L7C4_LYGHE</name>
<dbReference type="AlphaFoldDB" id="A0A146L7C4"/>
<proteinExistence type="predicted"/>
<organism evidence="1">
    <name type="scientific">Lygus hesperus</name>
    <name type="common">Western plant bug</name>
    <dbReference type="NCBI Taxonomy" id="30085"/>
    <lineage>
        <taxon>Eukaryota</taxon>
        <taxon>Metazoa</taxon>
        <taxon>Ecdysozoa</taxon>
        <taxon>Arthropoda</taxon>
        <taxon>Hexapoda</taxon>
        <taxon>Insecta</taxon>
        <taxon>Pterygota</taxon>
        <taxon>Neoptera</taxon>
        <taxon>Paraneoptera</taxon>
        <taxon>Hemiptera</taxon>
        <taxon>Heteroptera</taxon>
        <taxon>Panheteroptera</taxon>
        <taxon>Cimicomorpha</taxon>
        <taxon>Miridae</taxon>
        <taxon>Mirini</taxon>
        <taxon>Lygus</taxon>
    </lineage>
</organism>
<reference evidence="1" key="1">
    <citation type="journal article" date="2016" name="Gigascience">
        <title>De novo construction of an expanded transcriptome assembly for the western tarnished plant bug, Lygus hesperus.</title>
        <authorList>
            <person name="Tassone E.E."/>
            <person name="Geib S.M."/>
            <person name="Hall B."/>
            <person name="Fabrick J.A."/>
            <person name="Brent C.S."/>
            <person name="Hull J.J."/>
        </authorList>
    </citation>
    <scope>NUCLEOTIDE SEQUENCE</scope>
</reference>